<reference evidence="1" key="2">
    <citation type="submission" date="2021-04" db="EMBL/GenBank/DDBJ databases">
        <authorList>
            <person name="Gilroy R."/>
        </authorList>
    </citation>
    <scope>NUCLEOTIDE SEQUENCE</scope>
    <source>
        <strain evidence="1">23274</strain>
    </source>
</reference>
<comment type="caution">
    <text evidence="1">The sequence shown here is derived from an EMBL/GenBank/DDBJ whole genome shotgun (WGS) entry which is preliminary data.</text>
</comment>
<dbReference type="AlphaFoldDB" id="A0A9D2ABF1"/>
<accession>A0A9D2ABF1</accession>
<reference evidence="1" key="1">
    <citation type="journal article" date="2021" name="PeerJ">
        <title>Extensive microbial diversity within the chicken gut microbiome revealed by metagenomics and culture.</title>
        <authorList>
            <person name="Gilroy R."/>
            <person name="Ravi A."/>
            <person name="Getino M."/>
            <person name="Pursley I."/>
            <person name="Horton D.L."/>
            <person name="Alikhan N.F."/>
            <person name="Baker D."/>
            <person name="Gharbi K."/>
            <person name="Hall N."/>
            <person name="Watson M."/>
            <person name="Adriaenssens E.M."/>
            <person name="Foster-Nyarko E."/>
            <person name="Jarju S."/>
            <person name="Secka A."/>
            <person name="Antonio M."/>
            <person name="Oren A."/>
            <person name="Chaudhuri R.R."/>
            <person name="La Ragione R."/>
            <person name="Hildebrand F."/>
            <person name="Pallen M.J."/>
        </authorList>
    </citation>
    <scope>NUCLEOTIDE SEQUENCE</scope>
    <source>
        <strain evidence="1">23274</strain>
    </source>
</reference>
<organism evidence="1 2">
    <name type="scientific">Candidatus Odoribacter faecigallinarum</name>
    <dbReference type="NCBI Taxonomy" id="2838706"/>
    <lineage>
        <taxon>Bacteria</taxon>
        <taxon>Pseudomonadati</taxon>
        <taxon>Bacteroidota</taxon>
        <taxon>Bacteroidia</taxon>
        <taxon>Bacteroidales</taxon>
        <taxon>Odoribacteraceae</taxon>
        <taxon>Odoribacter</taxon>
    </lineage>
</organism>
<protein>
    <submittedName>
        <fullName evidence="1">Retroviral-like aspartic protease family protein</fullName>
    </submittedName>
</protein>
<dbReference type="InterPro" id="IPR001969">
    <property type="entry name" value="Aspartic_peptidase_AS"/>
</dbReference>
<dbReference type="GO" id="GO:0006508">
    <property type="term" value="P:proteolysis"/>
    <property type="evidence" value="ECO:0007669"/>
    <property type="project" value="UniProtKB-KW"/>
</dbReference>
<dbReference type="InterPro" id="IPR034122">
    <property type="entry name" value="Retropepsin-like_bacterial"/>
</dbReference>
<dbReference type="EMBL" id="DXFT01000101">
    <property type="protein sequence ID" value="HIX03504.1"/>
    <property type="molecule type" value="Genomic_DNA"/>
</dbReference>
<gene>
    <name evidence="1" type="ORF">H9863_05225</name>
</gene>
<proteinExistence type="predicted"/>
<keyword evidence="1" id="KW-0645">Protease</keyword>
<dbReference type="CDD" id="cd05483">
    <property type="entry name" value="retropepsin_like_bacteria"/>
    <property type="match status" value="1"/>
</dbReference>
<keyword evidence="1" id="KW-0378">Hydrolase</keyword>
<dbReference type="InterPro" id="IPR021109">
    <property type="entry name" value="Peptidase_aspartic_dom_sf"/>
</dbReference>
<dbReference type="SUPFAM" id="SSF50630">
    <property type="entry name" value="Acid proteases"/>
    <property type="match status" value="1"/>
</dbReference>
<dbReference type="Pfam" id="PF13650">
    <property type="entry name" value="Asp_protease_2"/>
    <property type="match status" value="1"/>
</dbReference>
<sequence>MKRTRYGKHDIAAEWGRRYLSRRAEVDLELVELEDSSFHLIVPVEIDGVRGDMIVDTGASVTVVERKLFPGKELEGAEVKVQSGSVSGQIEDVRIIRADVFRLGGRKIKDFRLAAMDLEYVNEMYDKHLSRKIIGLLGCDFFVNYRAVIDYSRKKLTLNFGKN</sequence>
<dbReference type="Proteomes" id="UP000824202">
    <property type="component" value="Unassembled WGS sequence"/>
</dbReference>
<name>A0A9D2ABF1_9BACT</name>
<dbReference type="GO" id="GO:0004190">
    <property type="term" value="F:aspartic-type endopeptidase activity"/>
    <property type="evidence" value="ECO:0007669"/>
    <property type="project" value="InterPro"/>
</dbReference>
<evidence type="ECO:0000313" key="1">
    <source>
        <dbReference type="EMBL" id="HIX03504.1"/>
    </source>
</evidence>
<dbReference type="Gene3D" id="2.40.70.10">
    <property type="entry name" value="Acid Proteases"/>
    <property type="match status" value="1"/>
</dbReference>
<dbReference type="PROSITE" id="PS00141">
    <property type="entry name" value="ASP_PROTEASE"/>
    <property type="match status" value="1"/>
</dbReference>
<evidence type="ECO:0000313" key="2">
    <source>
        <dbReference type="Proteomes" id="UP000824202"/>
    </source>
</evidence>